<protein>
    <submittedName>
        <fullName evidence="1">Uncharacterized protein</fullName>
    </submittedName>
</protein>
<dbReference type="AlphaFoldDB" id="A0A0H2QYS0"/>
<dbReference type="Proteomes" id="UP000053477">
    <property type="component" value="Unassembled WGS sequence"/>
</dbReference>
<dbReference type="OrthoDB" id="3255261at2759"/>
<organism evidence="1 2">
    <name type="scientific">Schizopora paradoxa</name>
    <dbReference type="NCBI Taxonomy" id="27342"/>
    <lineage>
        <taxon>Eukaryota</taxon>
        <taxon>Fungi</taxon>
        <taxon>Dikarya</taxon>
        <taxon>Basidiomycota</taxon>
        <taxon>Agaricomycotina</taxon>
        <taxon>Agaricomycetes</taxon>
        <taxon>Hymenochaetales</taxon>
        <taxon>Schizoporaceae</taxon>
        <taxon>Schizopora</taxon>
    </lineage>
</organism>
<gene>
    <name evidence="1" type="ORF">SCHPADRAFT_862921</name>
</gene>
<keyword evidence="2" id="KW-1185">Reference proteome</keyword>
<dbReference type="InParanoid" id="A0A0H2QYS0"/>
<reference evidence="1 2" key="1">
    <citation type="submission" date="2015-04" db="EMBL/GenBank/DDBJ databases">
        <title>Complete genome sequence of Schizopora paradoxa KUC8140, a cosmopolitan wood degrader in East Asia.</title>
        <authorList>
            <consortium name="DOE Joint Genome Institute"/>
            <person name="Min B."/>
            <person name="Park H."/>
            <person name="Jang Y."/>
            <person name="Kim J.-J."/>
            <person name="Kim K.H."/>
            <person name="Pangilinan J."/>
            <person name="Lipzen A."/>
            <person name="Riley R."/>
            <person name="Grigoriev I.V."/>
            <person name="Spatafora J.W."/>
            <person name="Choi I.-G."/>
        </authorList>
    </citation>
    <scope>NUCLEOTIDE SEQUENCE [LARGE SCALE GENOMIC DNA]</scope>
    <source>
        <strain evidence="1 2">KUC8140</strain>
    </source>
</reference>
<sequence>MFGFGAPPHSSRKFIDLIFAASSKWANWDPPKEIRVGDFGTVDKKTGEFEKEGNIYDDNSTASLTASYPPQTASKDAVIEISSENVRRRDFGLEPKTSIPGIADASVKGEWQFASKRGALLVMHKPRSTYVPPKVMLKKLIDVPELKDKYVVTETFSCPAYSLYLSSGDSEAVSLALLATVPLPVAPVSVGGSIKSSWWNKNTSGLFRCACDESENYCYTPLYALKRIRKSGILRRDSPIPEREDDDLT</sequence>
<accession>A0A0H2QYS0</accession>
<dbReference type="EMBL" id="KQ086674">
    <property type="protein sequence ID" value="KLO04152.1"/>
    <property type="molecule type" value="Genomic_DNA"/>
</dbReference>
<evidence type="ECO:0000313" key="1">
    <source>
        <dbReference type="EMBL" id="KLO04152.1"/>
    </source>
</evidence>
<dbReference type="STRING" id="27342.A0A0H2QYS0"/>
<evidence type="ECO:0000313" key="2">
    <source>
        <dbReference type="Proteomes" id="UP000053477"/>
    </source>
</evidence>
<name>A0A0H2QYS0_9AGAM</name>
<proteinExistence type="predicted"/>